<gene>
    <name evidence="2" type="ORF">ABEG18_03525</name>
</gene>
<reference evidence="2" key="1">
    <citation type="submission" date="2024-05" db="EMBL/GenBank/DDBJ databases">
        <authorList>
            <person name="Kim S."/>
            <person name="Heo J."/>
            <person name="Choi H."/>
            <person name="Choi Y."/>
            <person name="Kwon S.-W."/>
            <person name="Kim Y."/>
        </authorList>
    </citation>
    <scope>NUCLEOTIDE SEQUENCE</scope>
    <source>
        <strain evidence="2">KACC 23698</strain>
    </source>
</reference>
<keyword evidence="1" id="KW-0732">Signal</keyword>
<evidence type="ECO:0008006" key="3">
    <source>
        <dbReference type="Google" id="ProtNLM"/>
    </source>
</evidence>
<proteinExistence type="predicted"/>
<name>A0AAU7JHU2_9HYPH</name>
<evidence type="ECO:0000256" key="1">
    <source>
        <dbReference type="SAM" id="SignalP"/>
    </source>
</evidence>
<dbReference type="EMBL" id="CP157484">
    <property type="protein sequence ID" value="XBO39863.1"/>
    <property type="molecule type" value="Genomic_DNA"/>
</dbReference>
<feature type="chain" id="PRO_5043907767" description="DUF5666 domain-containing protein" evidence="1">
    <location>
        <begin position="30"/>
        <end position="202"/>
    </location>
</feature>
<organism evidence="2">
    <name type="scientific">Alsobacter sp. KACC 23698</name>
    <dbReference type="NCBI Taxonomy" id="3149229"/>
    <lineage>
        <taxon>Bacteria</taxon>
        <taxon>Pseudomonadati</taxon>
        <taxon>Pseudomonadota</taxon>
        <taxon>Alphaproteobacteria</taxon>
        <taxon>Hyphomicrobiales</taxon>
        <taxon>Alsobacteraceae</taxon>
        <taxon>Alsobacter</taxon>
    </lineage>
</organism>
<dbReference type="RefSeq" id="WP_406856715.1">
    <property type="nucleotide sequence ID" value="NZ_CP157484.1"/>
</dbReference>
<protein>
    <recommendedName>
        <fullName evidence="3">DUF5666 domain-containing protein</fullName>
    </recommendedName>
</protein>
<feature type="signal peptide" evidence="1">
    <location>
        <begin position="1"/>
        <end position="29"/>
    </location>
</feature>
<dbReference type="AlphaFoldDB" id="A0AAU7JHU2"/>
<sequence length="202" mass="21016">MPLRDVIVSTRVLLSIAAAALLPPSASTAQTPTARIRGVIETAGPAQMVVRTREGDVMTIALKGAVTVSRRVKATTAAIGPKAFVGVAAEPGPDKTLRAVEVFVFPEAMRGTGEGHRPFDLSPESTMTNATLADTVETTDGKAMKLAYKGGEQTILLTPETAVFTYAPGSADDLKPGRRIATTVEQTPDGGAQTSRVSVDTP</sequence>
<evidence type="ECO:0000313" key="2">
    <source>
        <dbReference type="EMBL" id="XBO39863.1"/>
    </source>
</evidence>
<accession>A0AAU7JHU2</accession>